<dbReference type="GO" id="GO:0016787">
    <property type="term" value="F:hydrolase activity"/>
    <property type="evidence" value="ECO:0007669"/>
    <property type="project" value="UniProtKB-KW"/>
</dbReference>
<dbReference type="RefSeq" id="WP_386436300.1">
    <property type="nucleotide sequence ID" value="NZ_JBHSBB010000029.1"/>
</dbReference>
<dbReference type="InterPro" id="IPR024078">
    <property type="entry name" value="LmbE-like_dom_sf"/>
</dbReference>
<dbReference type="Gene3D" id="3.40.50.10320">
    <property type="entry name" value="LmbE-like"/>
    <property type="match status" value="1"/>
</dbReference>
<proteinExistence type="predicted"/>
<accession>A0ABV8HUN6</accession>
<dbReference type="PANTHER" id="PTHR12993:SF11">
    <property type="entry name" value="N-ACETYLGLUCOSAMINYL-PHOSPHATIDYLINOSITOL DE-N-ACETYLASE"/>
    <property type="match status" value="1"/>
</dbReference>
<keyword evidence="1" id="KW-0862">Zinc</keyword>
<sequence length="231" mass="24846">MERVVAVVAHPDDAELLAYGTLLRYRQLGADVTVLMATHGAGGVSLADAARGIRLAEDARTREVQAAWAGTGVEVAWLGLADGALRPDRSLISAVEGELVRLGSTTVITHSPHADNDHQDHLALATATANAAARVLSCRTVLYGEPHAPRSNFAPTVLVDITAFLDDKVKALAQHRTQGGRWYLEESYTRQRAAAAGWRLRPTDAAAGRVFEAFETPLLTLLNSQPEQERP</sequence>
<dbReference type="Pfam" id="PF02585">
    <property type="entry name" value="PIG-L"/>
    <property type="match status" value="1"/>
</dbReference>
<reference evidence="3" key="1">
    <citation type="journal article" date="2019" name="Int. J. Syst. Evol. Microbiol.">
        <title>The Global Catalogue of Microorganisms (GCM) 10K type strain sequencing project: providing services to taxonomists for standard genome sequencing and annotation.</title>
        <authorList>
            <consortium name="The Broad Institute Genomics Platform"/>
            <consortium name="The Broad Institute Genome Sequencing Center for Infectious Disease"/>
            <person name="Wu L."/>
            <person name="Ma J."/>
        </authorList>
    </citation>
    <scope>NUCLEOTIDE SEQUENCE [LARGE SCALE GENOMIC DNA]</scope>
    <source>
        <strain evidence="3">CGMCC 4.7237</strain>
    </source>
</reference>
<gene>
    <name evidence="2" type="ORF">ACFO3J_30535</name>
</gene>
<dbReference type="EMBL" id="JBHSBB010000029">
    <property type="protein sequence ID" value="MFC4035775.1"/>
    <property type="molecule type" value="Genomic_DNA"/>
</dbReference>
<dbReference type="EC" id="3.5.1.-" evidence="2"/>
<evidence type="ECO:0000256" key="1">
    <source>
        <dbReference type="ARBA" id="ARBA00022833"/>
    </source>
</evidence>
<dbReference type="InterPro" id="IPR003737">
    <property type="entry name" value="GlcNAc_PI_deacetylase-related"/>
</dbReference>
<keyword evidence="2" id="KW-0378">Hydrolase</keyword>
<protein>
    <submittedName>
        <fullName evidence="2">PIG-L deacetylase family protein</fullName>
        <ecNumber evidence="2">3.5.1.-</ecNumber>
    </submittedName>
</protein>
<evidence type="ECO:0000313" key="3">
    <source>
        <dbReference type="Proteomes" id="UP001595765"/>
    </source>
</evidence>
<name>A0ABV8HUN6_9ACTN</name>
<keyword evidence="3" id="KW-1185">Reference proteome</keyword>
<organism evidence="2 3">
    <name type="scientific">Streptomyces polygonati</name>
    <dbReference type="NCBI Taxonomy" id="1617087"/>
    <lineage>
        <taxon>Bacteria</taxon>
        <taxon>Bacillati</taxon>
        <taxon>Actinomycetota</taxon>
        <taxon>Actinomycetes</taxon>
        <taxon>Kitasatosporales</taxon>
        <taxon>Streptomycetaceae</taxon>
        <taxon>Streptomyces</taxon>
    </lineage>
</organism>
<evidence type="ECO:0000313" key="2">
    <source>
        <dbReference type="EMBL" id="MFC4035775.1"/>
    </source>
</evidence>
<dbReference type="SUPFAM" id="SSF102588">
    <property type="entry name" value="LmbE-like"/>
    <property type="match status" value="1"/>
</dbReference>
<comment type="caution">
    <text evidence="2">The sequence shown here is derived from an EMBL/GenBank/DDBJ whole genome shotgun (WGS) entry which is preliminary data.</text>
</comment>
<dbReference type="Proteomes" id="UP001595765">
    <property type="component" value="Unassembled WGS sequence"/>
</dbReference>
<dbReference type="PANTHER" id="PTHR12993">
    <property type="entry name" value="N-ACETYLGLUCOSAMINYL-PHOSPHATIDYLINOSITOL DE-N-ACETYLASE-RELATED"/>
    <property type="match status" value="1"/>
</dbReference>